<feature type="compositionally biased region" description="Acidic residues" evidence="1">
    <location>
        <begin position="261"/>
        <end position="276"/>
    </location>
</feature>
<gene>
    <name evidence="3" type="ORF">FCC1311_043472</name>
</gene>
<dbReference type="InParanoid" id="A0A2R5GJT7"/>
<keyword evidence="2" id="KW-0472">Membrane</keyword>
<feature type="compositionally biased region" description="Acidic residues" evidence="1">
    <location>
        <begin position="32"/>
        <end position="44"/>
    </location>
</feature>
<feature type="region of interest" description="Disordered" evidence="1">
    <location>
        <begin position="254"/>
        <end position="279"/>
    </location>
</feature>
<sequence>MGGGGGSGDREGASAKRRKSKKSLLEEGVSSENEEDDHDVEEDDKMEKRRSSENKSENACLTRLFMIFVSAVCIAFLDMSFAQKRLYGEIFYLPTESVMSKAQSTSRRAHRNTEVAGIVEDTAKTELLLVRAGAVNKPHFDFEKDRIERVLNGGELLPFVATGDPDKEADDKTLDLIKTKEEVLKMEKRVNTRIARRIAKMSPGRMDMSLGGYDLSAAELDAGGVKIHGNKELIDYFALATSRGPIVEKKLEAAAQAGSADTEDNENENAEGETEDAAMAGGLSRRDVYALREPDPDFAKFVQELRSDATYAHMHKKNDMGRALKLLGYKQSAKSSKKTPLILGDENKCPAQFKVDENRITLCPIFLPQNKADQYFHIQNFAEKVPECKLKPDFYPLTWRLFRLEERAKLKEHCTNETMTDFGVAYVRKFTVPGDNYMKSADSVYEQLEKSEKSVKELRKETKNRAVVQLYINNPLLIEERKFIIRTYAVIVSDKPMIVYYSDGAVLRSVIKYQPFSRHDSDYKKAAHITSEQKSANKKLLKSSELYMSFNSLQTYLTEMGNDSNYVNTVLRPHMKARMIYALYAIMRRQRGSEEEGADEDPNGRASTLPRSTAAVQEACFDFILDESKKLWLITVGTGSHCFVTMGGSSFRPTWKSKLQRAVSENTAQLAEEMLWRRQNDLPISSMQFFTHPDMTVLIDETFPDWDVTKEINNHVDGIQVEQDDQDYTVVEADEADNDSANAVEPQGNDEDDDGGDDNGDDADSESD</sequence>
<feature type="region of interest" description="Disordered" evidence="1">
    <location>
        <begin position="1"/>
        <end position="53"/>
    </location>
</feature>
<dbReference type="PANTHER" id="PTHR46069:SF1">
    <property type="entry name" value="CHROMOSOME UNDETERMINED SCAFFOLD_125, WHOLE GENOME SHOTGUN SEQUENCE"/>
    <property type="match status" value="1"/>
</dbReference>
<evidence type="ECO:0000313" key="3">
    <source>
        <dbReference type="EMBL" id="GBG28124.1"/>
    </source>
</evidence>
<feature type="compositionally biased region" description="Acidic residues" evidence="1">
    <location>
        <begin position="728"/>
        <end position="738"/>
    </location>
</feature>
<organism evidence="3 4">
    <name type="scientific">Hondaea fermentalgiana</name>
    <dbReference type="NCBI Taxonomy" id="2315210"/>
    <lineage>
        <taxon>Eukaryota</taxon>
        <taxon>Sar</taxon>
        <taxon>Stramenopiles</taxon>
        <taxon>Bigyra</taxon>
        <taxon>Labyrinthulomycetes</taxon>
        <taxon>Thraustochytrida</taxon>
        <taxon>Thraustochytriidae</taxon>
        <taxon>Hondaea</taxon>
    </lineage>
</organism>
<proteinExistence type="predicted"/>
<dbReference type="PANTHER" id="PTHR46069">
    <property type="entry name" value="TUBULIN TYROSINE LIGASE"/>
    <property type="match status" value="1"/>
</dbReference>
<reference evidence="3 4" key="1">
    <citation type="submission" date="2017-12" db="EMBL/GenBank/DDBJ databases">
        <title>Sequencing, de novo assembly and annotation of complete genome of a new Thraustochytrid species, strain FCC1311.</title>
        <authorList>
            <person name="Sedici K."/>
            <person name="Godart F."/>
            <person name="Aiese Cigliano R."/>
            <person name="Sanseverino W."/>
            <person name="Barakat M."/>
            <person name="Ortet P."/>
            <person name="Marechal E."/>
            <person name="Cagnac O."/>
            <person name="Amato A."/>
        </authorList>
    </citation>
    <scope>NUCLEOTIDE SEQUENCE [LARGE SCALE GENOMIC DNA]</scope>
</reference>
<name>A0A2R5GJT7_9STRA</name>
<feature type="transmembrane region" description="Helical" evidence="2">
    <location>
        <begin position="58"/>
        <end position="77"/>
    </location>
</feature>
<dbReference type="OrthoDB" id="202825at2759"/>
<keyword evidence="2" id="KW-1133">Transmembrane helix</keyword>
<keyword evidence="4" id="KW-1185">Reference proteome</keyword>
<feature type="region of interest" description="Disordered" evidence="1">
    <location>
        <begin position="728"/>
        <end position="768"/>
    </location>
</feature>
<evidence type="ECO:0000256" key="1">
    <source>
        <dbReference type="SAM" id="MobiDB-lite"/>
    </source>
</evidence>
<evidence type="ECO:0000256" key="2">
    <source>
        <dbReference type="SAM" id="Phobius"/>
    </source>
</evidence>
<feature type="compositionally biased region" description="Acidic residues" evidence="1">
    <location>
        <begin position="748"/>
        <end position="768"/>
    </location>
</feature>
<dbReference type="Proteomes" id="UP000241890">
    <property type="component" value="Unassembled WGS sequence"/>
</dbReference>
<accession>A0A2R5GJT7</accession>
<dbReference type="Gene3D" id="3.30.470.20">
    <property type="entry name" value="ATP-grasp fold, B domain"/>
    <property type="match status" value="1"/>
</dbReference>
<dbReference type="AlphaFoldDB" id="A0A2R5GJT7"/>
<dbReference type="Pfam" id="PF03133">
    <property type="entry name" value="TTL"/>
    <property type="match status" value="1"/>
</dbReference>
<comment type="caution">
    <text evidence="3">The sequence shown here is derived from an EMBL/GenBank/DDBJ whole genome shotgun (WGS) entry which is preliminary data.</text>
</comment>
<keyword evidence="2" id="KW-0812">Transmembrane</keyword>
<evidence type="ECO:0000313" key="4">
    <source>
        <dbReference type="Proteomes" id="UP000241890"/>
    </source>
</evidence>
<protein>
    <submittedName>
        <fullName evidence="3">Inactive polyglycylase TTLL10</fullName>
    </submittedName>
</protein>
<dbReference type="EMBL" id="BEYU01000039">
    <property type="protein sequence ID" value="GBG28124.1"/>
    <property type="molecule type" value="Genomic_DNA"/>
</dbReference>
<dbReference type="InterPro" id="IPR004344">
    <property type="entry name" value="TTL/TTLL_fam"/>
</dbReference>